<gene>
    <name evidence="2" type="ORF">BDY21DRAFT_318674</name>
</gene>
<protein>
    <recommendedName>
        <fullName evidence="1">Aminoglycoside phosphotransferase domain-containing protein</fullName>
    </recommendedName>
</protein>
<feature type="domain" description="Aminoglycoside phosphotransferase" evidence="1">
    <location>
        <begin position="94"/>
        <end position="285"/>
    </location>
</feature>
<dbReference type="Pfam" id="PF01636">
    <property type="entry name" value="APH"/>
    <property type="match status" value="1"/>
</dbReference>
<dbReference type="AlphaFoldDB" id="A0A6A6P4W9"/>
<name>A0A6A6P4W9_9PEZI</name>
<dbReference type="EMBL" id="MU001677">
    <property type="protein sequence ID" value="KAF2458493.1"/>
    <property type="molecule type" value="Genomic_DNA"/>
</dbReference>
<organism evidence="2 3">
    <name type="scientific">Lineolata rhizophorae</name>
    <dbReference type="NCBI Taxonomy" id="578093"/>
    <lineage>
        <taxon>Eukaryota</taxon>
        <taxon>Fungi</taxon>
        <taxon>Dikarya</taxon>
        <taxon>Ascomycota</taxon>
        <taxon>Pezizomycotina</taxon>
        <taxon>Dothideomycetes</taxon>
        <taxon>Dothideomycetes incertae sedis</taxon>
        <taxon>Lineolatales</taxon>
        <taxon>Lineolataceae</taxon>
        <taxon>Lineolata</taxon>
    </lineage>
</organism>
<evidence type="ECO:0000313" key="3">
    <source>
        <dbReference type="Proteomes" id="UP000799766"/>
    </source>
</evidence>
<dbReference type="InterPro" id="IPR011009">
    <property type="entry name" value="Kinase-like_dom_sf"/>
</dbReference>
<dbReference type="SUPFAM" id="SSF56112">
    <property type="entry name" value="Protein kinase-like (PK-like)"/>
    <property type="match status" value="1"/>
</dbReference>
<proteinExistence type="predicted"/>
<dbReference type="Gene3D" id="3.90.1200.10">
    <property type="match status" value="1"/>
</dbReference>
<dbReference type="OrthoDB" id="2906425at2759"/>
<sequence>MSMSTRKAVGLELTMVLGMDSVHICGRVSGIYGPVPDERILRNIFRDAEPAKIDILTQSTEGCTFRARFERNRSYLSHVRDVDVRLERAGGKCRIVAVLQQLAYGQLPELVPGTYAFGTATAEDGLEVDFWVTEHVRDAVLLESIWQELDDNARSRLVCLVVDAVKKLQQLDMDAKRTRYELWTTPYMDFLSGVRAARDRRRPTSRVRTCEDGLEGIDVTSAVPDLVPVNISRSELTSLQEQVVLCHNDLEPRNILVQRGRAGHGYKLAAIVGWDKAGFFPFAYEYCVKDALLGSENSSFSWYALFKQQTACLVPRDSANTRLIRAMNLIYQSRKVASTSLGALAQDKWIQRRGLARHPDVRVGWTRPADGKPPKDIQ</sequence>
<accession>A0A6A6P4W9</accession>
<reference evidence="2" key="1">
    <citation type="journal article" date="2020" name="Stud. Mycol.">
        <title>101 Dothideomycetes genomes: a test case for predicting lifestyles and emergence of pathogens.</title>
        <authorList>
            <person name="Haridas S."/>
            <person name="Albert R."/>
            <person name="Binder M."/>
            <person name="Bloem J."/>
            <person name="Labutti K."/>
            <person name="Salamov A."/>
            <person name="Andreopoulos B."/>
            <person name="Baker S."/>
            <person name="Barry K."/>
            <person name="Bills G."/>
            <person name="Bluhm B."/>
            <person name="Cannon C."/>
            <person name="Castanera R."/>
            <person name="Culley D."/>
            <person name="Daum C."/>
            <person name="Ezra D."/>
            <person name="Gonzalez J."/>
            <person name="Henrissat B."/>
            <person name="Kuo A."/>
            <person name="Liang C."/>
            <person name="Lipzen A."/>
            <person name="Lutzoni F."/>
            <person name="Magnuson J."/>
            <person name="Mondo S."/>
            <person name="Nolan M."/>
            <person name="Ohm R."/>
            <person name="Pangilinan J."/>
            <person name="Park H.-J."/>
            <person name="Ramirez L."/>
            <person name="Alfaro M."/>
            <person name="Sun H."/>
            <person name="Tritt A."/>
            <person name="Yoshinaga Y."/>
            <person name="Zwiers L.-H."/>
            <person name="Turgeon B."/>
            <person name="Goodwin S."/>
            <person name="Spatafora J."/>
            <person name="Crous P."/>
            <person name="Grigoriev I."/>
        </authorList>
    </citation>
    <scope>NUCLEOTIDE SEQUENCE</scope>
    <source>
        <strain evidence="2">ATCC 16933</strain>
    </source>
</reference>
<dbReference type="InterPro" id="IPR002575">
    <property type="entry name" value="Aminoglycoside_PTrfase"/>
</dbReference>
<evidence type="ECO:0000313" key="2">
    <source>
        <dbReference type="EMBL" id="KAF2458493.1"/>
    </source>
</evidence>
<dbReference type="PANTHER" id="PTHR21310:SF54">
    <property type="entry name" value="AMINOGLYCOSIDE PHOSPHOTRANSFERASE DOMAIN-CONTAINING PROTEIN"/>
    <property type="match status" value="1"/>
</dbReference>
<dbReference type="PANTHER" id="PTHR21310">
    <property type="entry name" value="AMINOGLYCOSIDE PHOSPHOTRANSFERASE-RELATED-RELATED"/>
    <property type="match status" value="1"/>
</dbReference>
<keyword evidence="3" id="KW-1185">Reference proteome</keyword>
<dbReference type="InterPro" id="IPR051678">
    <property type="entry name" value="AGP_Transferase"/>
</dbReference>
<evidence type="ECO:0000259" key="1">
    <source>
        <dbReference type="Pfam" id="PF01636"/>
    </source>
</evidence>
<dbReference type="Proteomes" id="UP000799766">
    <property type="component" value="Unassembled WGS sequence"/>
</dbReference>